<dbReference type="SUPFAM" id="SSF55021">
    <property type="entry name" value="ACT-like"/>
    <property type="match status" value="2"/>
</dbReference>
<dbReference type="CDD" id="cd01562">
    <property type="entry name" value="Thr-dehyd"/>
    <property type="match status" value="1"/>
</dbReference>
<gene>
    <name evidence="13" type="primary">ilvA</name>
    <name evidence="15" type="ORF">FOKN1_2919</name>
</gene>
<dbReference type="GO" id="GO:0030170">
    <property type="term" value="F:pyridoxal phosphate binding"/>
    <property type="evidence" value="ECO:0007669"/>
    <property type="project" value="InterPro"/>
</dbReference>
<dbReference type="PROSITE" id="PS00165">
    <property type="entry name" value="DEHYDRATASE_SER_THR"/>
    <property type="match status" value="1"/>
</dbReference>
<evidence type="ECO:0000256" key="8">
    <source>
        <dbReference type="ARBA" id="ARBA00022737"/>
    </source>
</evidence>
<keyword evidence="9 13" id="KW-0663">Pyridoxal phosphate</keyword>
<comment type="similarity">
    <text evidence="4 13">Belongs to the serine/threonine dehydratase family.</text>
</comment>
<dbReference type="InterPro" id="IPR038110">
    <property type="entry name" value="TD_ACT-like_sf"/>
</dbReference>
<keyword evidence="11 13" id="KW-0100">Branched-chain amino acid biosynthesis</keyword>
<dbReference type="GO" id="GO:0006567">
    <property type="term" value="P:L-threonine catabolic process"/>
    <property type="evidence" value="ECO:0007669"/>
    <property type="project" value="TreeGrafter"/>
</dbReference>
<evidence type="ECO:0000256" key="12">
    <source>
        <dbReference type="ARBA" id="ARBA00025527"/>
    </source>
</evidence>
<dbReference type="NCBIfam" id="TIGR01124">
    <property type="entry name" value="ilvA_2Cterm"/>
    <property type="match status" value="1"/>
</dbReference>
<dbReference type="RefSeq" id="WP_096367279.1">
    <property type="nucleotide sequence ID" value="NZ_AP018052.1"/>
</dbReference>
<dbReference type="GO" id="GO:0006565">
    <property type="term" value="P:L-serine catabolic process"/>
    <property type="evidence" value="ECO:0007669"/>
    <property type="project" value="TreeGrafter"/>
</dbReference>
<dbReference type="InterPro" id="IPR036052">
    <property type="entry name" value="TrpB-like_PALP_sf"/>
</dbReference>
<comment type="catalytic activity">
    <reaction evidence="1 13">
        <text>L-threonine = 2-oxobutanoate + NH4(+)</text>
        <dbReference type="Rhea" id="RHEA:22108"/>
        <dbReference type="ChEBI" id="CHEBI:16763"/>
        <dbReference type="ChEBI" id="CHEBI:28938"/>
        <dbReference type="ChEBI" id="CHEBI:57926"/>
        <dbReference type="EC" id="4.3.1.19"/>
    </reaction>
</comment>
<dbReference type="InterPro" id="IPR005787">
    <property type="entry name" value="Thr_deHydtase_biosynth"/>
</dbReference>
<evidence type="ECO:0000313" key="16">
    <source>
        <dbReference type="Proteomes" id="UP000218765"/>
    </source>
</evidence>
<dbReference type="Pfam" id="PF00291">
    <property type="entry name" value="PALP"/>
    <property type="match status" value="1"/>
</dbReference>
<dbReference type="Pfam" id="PF00585">
    <property type="entry name" value="Thr_dehydrat_C"/>
    <property type="match status" value="2"/>
</dbReference>
<organism evidence="15 16">
    <name type="scientific">Thiohalobacter thiocyanaticus</name>
    <dbReference type="NCBI Taxonomy" id="585455"/>
    <lineage>
        <taxon>Bacteria</taxon>
        <taxon>Pseudomonadati</taxon>
        <taxon>Pseudomonadota</taxon>
        <taxon>Gammaproteobacteria</taxon>
        <taxon>Thiohalobacterales</taxon>
        <taxon>Thiohalobacteraceae</taxon>
        <taxon>Thiohalobacter</taxon>
    </lineage>
</organism>
<comment type="subunit">
    <text evidence="5 13">Homotetramer.</text>
</comment>
<dbReference type="UniPathway" id="UPA00047">
    <property type="reaction ID" value="UER00054"/>
</dbReference>
<evidence type="ECO:0000259" key="14">
    <source>
        <dbReference type="PROSITE" id="PS51672"/>
    </source>
</evidence>
<keyword evidence="10 13" id="KW-0456">Lyase</keyword>
<dbReference type="EMBL" id="AP018052">
    <property type="protein sequence ID" value="BAZ95277.1"/>
    <property type="molecule type" value="Genomic_DNA"/>
</dbReference>
<dbReference type="Proteomes" id="UP000218765">
    <property type="component" value="Chromosome"/>
</dbReference>
<reference evidence="15 16" key="1">
    <citation type="submission" date="2017-05" db="EMBL/GenBank/DDBJ databases">
        <title>Thiocyanate degradation by Thiohalobacter thiocyanaticus FOKN1.</title>
        <authorList>
            <person name="Oshiki M."/>
            <person name="Fukushima T."/>
            <person name="Kawano S."/>
            <person name="Nakagawa J."/>
        </authorList>
    </citation>
    <scope>NUCLEOTIDE SEQUENCE [LARGE SCALE GENOMIC DNA]</scope>
    <source>
        <strain evidence="15 16">FOKN1</strain>
    </source>
</reference>
<dbReference type="PANTHER" id="PTHR48078:SF11">
    <property type="entry name" value="THREONINE DEHYDRATASE, MITOCHONDRIAL"/>
    <property type="match status" value="1"/>
</dbReference>
<dbReference type="EC" id="4.3.1.19" evidence="13"/>
<name>A0A1Z4VUG5_9GAMM</name>
<evidence type="ECO:0000256" key="4">
    <source>
        <dbReference type="ARBA" id="ARBA00010869"/>
    </source>
</evidence>
<evidence type="ECO:0000256" key="10">
    <source>
        <dbReference type="ARBA" id="ARBA00023239"/>
    </source>
</evidence>
<dbReference type="NCBIfam" id="NF009130">
    <property type="entry name" value="PRK12483.1"/>
    <property type="match status" value="1"/>
</dbReference>
<dbReference type="InterPro" id="IPR001926">
    <property type="entry name" value="TrpB-like_PALP"/>
</dbReference>
<dbReference type="KEGG" id="ttc:FOKN1_2919"/>
<dbReference type="SUPFAM" id="SSF53686">
    <property type="entry name" value="Tryptophan synthase beta subunit-like PLP-dependent enzymes"/>
    <property type="match status" value="1"/>
</dbReference>
<feature type="domain" description="ACT-like" evidence="14">
    <location>
        <begin position="424"/>
        <end position="495"/>
    </location>
</feature>
<dbReference type="InterPro" id="IPR000634">
    <property type="entry name" value="Ser/Thr_deHydtase_PyrdxlP-BS"/>
</dbReference>
<comment type="function">
    <text evidence="12 13">Catalyzes the anaerobic formation of alpha-ketobutyrate and ammonia from threonine in a two-step reaction. The first step involved a dehydration of threonine and a production of enamine intermediates (aminocrotonate), which tautomerizes to its imine form (iminobutyrate). Both intermediates are unstable and short-lived. The second step is the nonenzymatic hydrolysis of the enamine/imine intermediates to form 2-ketobutyrate and free ammonia. In the low water environment of the cell, the second step is accelerated by RidA.</text>
</comment>
<dbReference type="GO" id="GO:0003941">
    <property type="term" value="F:L-serine ammonia-lyase activity"/>
    <property type="evidence" value="ECO:0007669"/>
    <property type="project" value="TreeGrafter"/>
</dbReference>
<dbReference type="NCBIfam" id="NF006674">
    <property type="entry name" value="PRK09224.1"/>
    <property type="match status" value="1"/>
</dbReference>
<dbReference type="GO" id="GO:0009097">
    <property type="term" value="P:isoleucine biosynthetic process"/>
    <property type="evidence" value="ECO:0007669"/>
    <property type="project" value="UniProtKB-UniRule"/>
</dbReference>
<dbReference type="GO" id="GO:0004794">
    <property type="term" value="F:threonine deaminase activity"/>
    <property type="evidence" value="ECO:0007669"/>
    <property type="project" value="UniProtKB-UniRule"/>
</dbReference>
<dbReference type="PANTHER" id="PTHR48078">
    <property type="entry name" value="THREONINE DEHYDRATASE, MITOCHONDRIAL-RELATED"/>
    <property type="match status" value="1"/>
</dbReference>
<dbReference type="CDD" id="cd04907">
    <property type="entry name" value="ACT_ThrD-I_2"/>
    <property type="match status" value="1"/>
</dbReference>
<feature type="domain" description="ACT-like" evidence="14">
    <location>
        <begin position="329"/>
        <end position="401"/>
    </location>
</feature>
<evidence type="ECO:0000256" key="1">
    <source>
        <dbReference type="ARBA" id="ARBA00001274"/>
    </source>
</evidence>
<keyword evidence="7 13" id="KW-0412">Isoleucine biosynthesis</keyword>
<evidence type="ECO:0000256" key="11">
    <source>
        <dbReference type="ARBA" id="ARBA00023304"/>
    </source>
</evidence>
<dbReference type="InterPro" id="IPR050147">
    <property type="entry name" value="Ser/Thr_Dehydratase"/>
</dbReference>
<dbReference type="InterPro" id="IPR045865">
    <property type="entry name" value="ACT-like_dom_sf"/>
</dbReference>
<evidence type="ECO:0000256" key="5">
    <source>
        <dbReference type="ARBA" id="ARBA00011881"/>
    </source>
</evidence>
<keyword evidence="16" id="KW-1185">Reference proteome</keyword>
<evidence type="ECO:0000313" key="15">
    <source>
        <dbReference type="EMBL" id="BAZ95277.1"/>
    </source>
</evidence>
<sequence length="504" mass="55989">MPERTLKLILNARVYDVARETPLDPAPRLSRRLGNRVWMKREDLQPVFSFKLRGAYNRIAHLDDDACAKGVIAASAGNHAQGVALGAQYRGIKALIVMPRTTPQIKVDAVRSFGARIVLHGDSYDEAYAHAMELVEKQGLTFVHPFDDPLVIAGQGTVGMEILRQFSGDPDAVFVPVGGGGLIAGIAAYIKTLRPHIRIVGVEPEDAPSLYTAMQRQRRVTLKQVGIFADGAAVRTVGKEPFRIARKLVDEVILVSTDEICAAIKDIYDDTRSIVEPAGALSVAGMKRYVETHGTTDQDLVTISSGANINFDRLRHVAERAELGERREALLAVTIPERPGSFRAFCKAIGQRSITEFNYRYSDAAEAHVFAGVEMTGGEEERRELVERLQAEGYPVLDMTDNEMAKLHIRHLVGGHAGGLEDEILYRFEFPERPGALLKFLTAIGQHWNISLFHYRNHGAAYGRVLAGIQVPVKDRKRFREYLDKVGYPYWEEDGNPAYELFLG</sequence>
<evidence type="ECO:0000256" key="7">
    <source>
        <dbReference type="ARBA" id="ARBA00022624"/>
    </source>
</evidence>
<protein>
    <recommendedName>
        <fullName evidence="13">L-threonine dehydratase</fullName>
        <ecNumber evidence="13">4.3.1.19</ecNumber>
    </recommendedName>
    <alternativeName>
        <fullName evidence="13">Threonine deaminase</fullName>
    </alternativeName>
</protein>
<evidence type="ECO:0000256" key="2">
    <source>
        <dbReference type="ARBA" id="ARBA00001933"/>
    </source>
</evidence>
<evidence type="ECO:0000256" key="6">
    <source>
        <dbReference type="ARBA" id="ARBA00022605"/>
    </source>
</evidence>
<dbReference type="AlphaFoldDB" id="A0A1Z4VUG5"/>
<evidence type="ECO:0000256" key="13">
    <source>
        <dbReference type="RuleBase" id="RU362012"/>
    </source>
</evidence>
<evidence type="ECO:0000256" key="9">
    <source>
        <dbReference type="ARBA" id="ARBA00022898"/>
    </source>
</evidence>
<dbReference type="Gene3D" id="3.40.1020.10">
    <property type="entry name" value="Biosynthetic Threonine Deaminase, Domain 3"/>
    <property type="match status" value="1"/>
</dbReference>
<dbReference type="InterPro" id="IPR001721">
    <property type="entry name" value="TD_ACT-like"/>
</dbReference>
<dbReference type="PROSITE" id="PS51672">
    <property type="entry name" value="ACT_LIKE"/>
    <property type="match status" value="2"/>
</dbReference>
<comment type="cofactor">
    <cofactor evidence="2 13">
        <name>pyridoxal 5'-phosphate</name>
        <dbReference type="ChEBI" id="CHEBI:597326"/>
    </cofactor>
</comment>
<keyword evidence="8" id="KW-0677">Repeat</keyword>
<keyword evidence="6 13" id="KW-0028">Amino-acid biosynthesis</keyword>
<accession>A0A1Z4VUG5</accession>
<dbReference type="CDD" id="cd04906">
    <property type="entry name" value="ACT_ThrD-I_1"/>
    <property type="match status" value="1"/>
</dbReference>
<proteinExistence type="inferred from homology"/>
<evidence type="ECO:0000256" key="3">
    <source>
        <dbReference type="ARBA" id="ARBA00004810"/>
    </source>
</evidence>
<comment type="pathway">
    <text evidence="3 13">Amino-acid biosynthesis; L-isoleucine biosynthesis; 2-oxobutanoate from L-threonine: step 1/1.</text>
</comment>
<dbReference type="OrthoDB" id="9811476at2"/>
<dbReference type="Gene3D" id="3.40.50.1100">
    <property type="match status" value="2"/>
</dbReference>
<dbReference type="FunFam" id="3.40.50.1100:FF:000008">
    <property type="entry name" value="L-threonine dehydratase"/>
    <property type="match status" value="1"/>
</dbReference>
<dbReference type="FunFam" id="3.40.1020.10:FF:000001">
    <property type="entry name" value="L-threonine dehydratase"/>
    <property type="match status" value="1"/>
</dbReference>